<dbReference type="AlphaFoldDB" id="A0A917K2F3"/>
<keyword evidence="3 5" id="KW-1133">Transmembrane helix</keyword>
<keyword evidence="4 5" id="KW-0472">Membrane</keyword>
<protein>
    <recommendedName>
        <fullName evidence="6">O-antigen ligase-related domain-containing protein</fullName>
    </recommendedName>
</protein>
<organism evidence="7 8">
    <name type="scientific">Alicyclobacillus cellulosilyticus</name>
    <dbReference type="NCBI Taxonomy" id="1003997"/>
    <lineage>
        <taxon>Bacteria</taxon>
        <taxon>Bacillati</taxon>
        <taxon>Bacillota</taxon>
        <taxon>Bacilli</taxon>
        <taxon>Bacillales</taxon>
        <taxon>Alicyclobacillaceae</taxon>
        <taxon>Alicyclobacillus</taxon>
    </lineage>
</organism>
<feature type="transmembrane region" description="Helical" evidence="5">
    <location>
        <begin position="337"/>
        <end position="357"/>
    </location>
</feature>
<comment type="subcellular location">
    <subcellularLocation>
        <location evidence="1">Membrane</location>
        <topology evidence="1">Multi-pass membrane protein</topology>
    </subcellularLocation>
</comment>
<dbReference type="InterPro" id="IPR007016">
    <property type="entry name" value="O-antigen_ligase-rel_domated"/>
</dbReference>
<dbReference type="Pfam" id="PF04932">
    <property type="entry name" value="Wzy_C"/>
    <property type="match status" value="1"/>
</dbReference>
<feature type="transmembrane region" description="Helical" evidence="5">
    <location>
        <begin position="394"/>
        <end position="412"/>
    </location>
</feature>
<feature type="transmembrane region" description="Helical" evidence="5">
    <location>
        <begin position="214"/>
        <end position="244"/>
    </location>
</feature>
<feature type="domain" description="O-antigen ligase-related" evidence="6">
    <location>
        <begin position="215"/>
        <end position="346"/>
    </location>
</feature>
<reference evidence="7" key="1">
    <citation type="journal article" date="2014" name="Int. J. Syst. Evol. Microbiol.">
        <title>Complete genome sequence of Corynebacterium casei LMG S-19264T (=DSM 44701T), isolated from a smear-ripened cheese.</title>
        <authorList>
            <consortium name="US DOE Joint Genome Institute (JGI-PGF)"/>
            <person name="Walter F."/>
            <person name="Albersmeier A."/>
            <person name="Kalinowski J."/>
            <person name="Ruckert C."/>
        </authorList>
    </citation>
    <scope>NUCLEOTIDE SEQUENCE</scope>
    <source>
        <strain evidence="7">JCM 18487</strain>
    </source>
</reference>
<reference evidence="7" key="2">
    <citation type="submission" date="2020-09" db="EMBL/GenBank/DDBJ databases">
        <authorList>
            <person name="Sun Q."/>
            <person name="Ohkuma M."/>
        </authorList>
    </citation>
    <scope>NUCLEOTIDE SEQUENCE</scope>
    <source>
        <strain evidence="7">JCM 18487</strain>
    </source>
</reference>
<dbReference type="GO" id="GO:0016020">
    <property type="term" value="C:membrane"/>
    <property type="evidence" value="ECO:0007669"/>
    <property type="project" value="UniProtKB-SubCell"/>
</dbReference>
<keyword evidence="8" id="KW-1185">Reference proteome</keyword>
<keyword evidence="2 5" id="KW-0812">Transmembrane</keyword>
<name>A0A917K2F3_9BACL</name>
<dbReference type="EMBL" id="BMOY01000001">
    <property type="protein sequence ID" value="GGI94983.1"/>
    <property type="molecule type" value="Genomic_DNA"/>
</dbReference>
<dbReference type="PANTHER" id="PTHR37422:SF17">
    <property type="entry name" value="O-ANTIGEN LIGASE"/>
    <property type="match status" value="1"/>
</dbReference>
<comment type="caution">
    <text evidence="7">The sequence shown here is derived from an EMBL/GenBank/DDBJ whole genome shotgun (WGS) entry which is preliminary data.</text>
</comment>
<evidence type="ECO:0000313" key="7">
    <source>
        <dbReference type="EMBL" id="GGI94983.1"/>
    </source>
</evidence>
<proteinExistence type="predicted"/>
<dbReference type="Proteomes" id="UP000637695">
    <property type="component" value="Unassembled WGS sequence"/>
</dbReference>
<evidence type="ECO:0000256" key="1">
    <source>
        <dbReference type="ARBA" id="ARBA00004141"/>
    </source>
</evidence>
<feature type="transmembrane region" description="Helical" evidence="5">
    <location>
        <begin position="250"/>
        <end position="267"/>
    </location>
</feature>
<evidence type="ECO:0000259" key="6">
    <source>
        <dbReference type="Pfam" id="PF04932"/>
    </source>
</evidence>
<sequence length="422" mass="47232">MMGQAEAVSYTKTNVGVSMLQHRWLRWIPYALAIFPLVDFTLRMHGIHPVGVIWDKVVLIVLAVWAGLRYVAGFRPAFHTWYRFAGWFILFTMGLMFAGLAHPVVAIQGFRIDVYYILYALLLPFAVEAKDVPKLLHLGVSLAILIGLHGIYQYIMKTPTPSAWVNVGEHVRTRVFSVLQSPNELGSYMALMSPLLIGFSLYEQHRLRKWVYAAGALFCLIAMLLTFTRGAWMALALAVFVMAVLFERRLLILLLLLALAAFFVPPIHHRIEDLLTPVYWIKSAQAGRIARWLTAFDTMSTNPLLGIGVGHYGGAVAAIYLNGTYSDNYYAKTLGETGIIGLTLFIAMHLALFRDLFQKCISAVRGKKRYVMIGGVTGLLAVLIHNSLENVFEFAPMAATYFVYAALLLIWAQAGEDEHAEV</sequence>
<evidence type="ECO:0000256" key="5">
    <source>
        <dbReference type="SAM" id="Phobius"/>
    </source>
</evidence>
<feature type="transmembrane region" description="Helical" evidence="5">
    <location>
        <begin position="110"/>
        <end position="128"/>
    </location>
</feature>
<feature type="transmembrane region" description="Helical" evidence="5">
    <location>
        <begin position="135"/>
        <end position="155"/>
    </location>
</feature>
<dbReference type="InterPro" id="IPR051533">
    <property type="entry name" value="WaaL-like"/>
</dbReference>
<dbReference type="PANTHER" id="PTHR37422">
    <property type="entry name" value="TEICHURONIC ACID BIOSYNTHESIS PROTEIN TUAE"/>
    <property type="match status" value="1"/>
</dbReference>
<feature type="transmembrane region" description="Helical" evidence="5">
    <location>
        <begin position="304"/>
        <end position="325"/>
    </location>
</feature>
<gene>
    <name evidence="7" type="ORF">GCM10010885_00610</name>
</gene>
<evidence type="ECO:0000313" key="8">
    <source>
        <dbReference type="Proteomes" id="UP000637695"/>
    </source>
</evidence>
<evidence type="ECO:0000256" key="2">
    <source>
        <dbReference type="ARBA" id="ARBA00022692"/>
    </source>
</evidence>
<accession>A0A917K2F3</accession>
<evidence type="ECO:0000256" key="4">
    <source>
        <dbReference type="ARBA" id="ARBA00023136"/>
    </source>
</evidence>
<feature type="transmembrane region" description="Helical" evidence="5">
    <location>
        <begin position="185"/>
        <end position="202"/>
    </location>
</feature>
<feature type="transmembrane region" description="Helical" evidence="5">
    <location>
        <begin position="53"/>
        <end position="72"/>
    </location>
</feature>
<dbReference type="RefSeq" id="WP_188880465.1">
    <property type="nucleotide sequence ID" value="NZ_BMOY01000001.1"/>
</dbReference>
<feature type="transmembrane region" description="Helical" evidence="5">
    <location>
        <begin position="369"/>
        <end position="388"/>
    </location>
</feature>
<evidence type="ECO:0000256" key="3">
    <source>
        <dbReference type="ARBA" id="ARBA00022989"/>
    </source>
</evidence>
<feature type="transmembrane region" description="Helical" evidence="5">
    <location>
        <begin position="84"/>
        <end position="104"/>
    </location>
</feature>